<gene>
    <name evidence="1" type="ORF">ND2E_3906</name>
</gene>
<dbReference type="InterPro" id="IPR027417">
    <property type="entry name" value="P-loop_NTPase"/>
</dbReference>
<dbReference type="AlphaFoldDB" id="A0A099KGC5"/>
<reference evidence="1 2" key="1">
    <citation type="submission" date="2014-08" db="EMBL/GenBank/DDBJ databases">
        <title>Genomic and Phenotypic Diversity of Colwellia psychrerythraea strains from Disparate Marine Basins.</title>
        <authorList>
            <person name="Techtmann S.M."/>
            <person name="Stelling S.C."/>
            <person name="Utturkar S.M."/>
            <person name="Alshibli N."/>
            <person name="Harris A."/>
            <person name="Brown S.D."/>
            <person name="Hazen T.C."/>
        </authorList>
    </citation>
    <scope>NUCLEOTIDE SEQUENCE [LARGE SCALE GENOMIC DNA]</scope>
    <source>
        <strain evidence="1 2">ND2E</strain>
    </source>
</reference>
<dbReference type="EMBL" id="JQED01000045">
    <property type="protein sequence ID" value="KGJ88608.1"/>
    <property type="molecule type" value="Genomic_DNA"/>
</dbReference>
<dbReference type="SUPFAM" id="SSF52540">
    <property type="entry name" value="P-loop containing nucleoside triphosphate hydrolases"/>
    <property type="match status" value="1"/>
</dbReference>
<dbReference type="PATRIC" id="fig|28229.4.peg.3243"/>
<evidence type="ECO:0008006" key="3">
    <source>
        <dbReference type="Google" id="ProtNLM"/>
    </source>
</evidence>
<organism evidence="1 2">
    <name type="scientific">Colwellia psychrerythraea</name>
    <name type="common">Vibrio psychroerythus</name>
    <dbReference type="NCBI Taxonomy" id="28229"/>
    <lineage>
        <taxon>Bacteria</taxon>
        <taxon>Pseudomonadati</taxon>
        <taxon>Pseudomonadota</taxon>
        <taxon>Gammaproteobacteria</taxon>
        <taxon>Alteromonadales</taxon>
        <taxon>Colwelliaceae</taxon>
        <taxon>Colwellia</taxon>
    </lineage>
</organism>
<name>A0A099KGC5_COLPS</name>
<accession>A0A099KGC5</accession>
<protein>
    <recommendedName>
        <fullName evidence="3">DNA helicase</fullName>
    </recommendedName>
</protein>
<comment type="caution">
    <text evidence="1">The sequence shown here is derived from an EMBL/GenBank/DDBJ whole genome shotgun (WGS) entry which is preliminary data.</text>
</comment>
<dbReference type="Gene3D" id="3.40.50.300">
    <property type="entry name" value="P-loop containing nucleotide triphosphate hydrolases"/>
    <property type="match status" value="1"/>
</dbReference>
<dbReference type="OrthoDB" id="5107704at2"/>
<evidence type="ECO:0000313" key="2">
    <source>
        <dbReference type="Proteomes" id="UP000029843"/>
    </source>
</evidence>
<dbReference type="RefSeq" id="WP_033094904.1">
    <property type="nucleotide sequence ID" value="NZ_JQED01000045.1"/>
</dbReference>
<proteinExistence type="predicted"/>
<sequence>MDKRVVFAVAGSGKTSHIINGLTIESKTLILTYTDNNLSNLKHRIMQKFGEIPSGIKVYSYFQFLYSFCFRPLYGHELKTKGINWHVPPFNTLKMKRNDSRFYVDSHNRLYSNRIAKLIEQLGIIDEVIQRIEKYFDSICIDEVQDFAGHDFNFLLSIFPANINQLFVGDFYQHTFDTSRDGNINKSLHDCYDKYKAKFTKVGYVVDEELLSRSHRCSPIVCGFVSENLSISIDSHRTDQSNIEFIECKNQAIEMMNCPDTAKLFYQDSRKYKGYTENWGATKGLDCFENICIILNPNTLKHFQNGNLRELKPQTKNKLYVACTRAKQNIYFIPEKLVKHMKS</sequence>
<dbReference type="Proteomes" id="UP000029843">
    <property type="component" value="Unassembled WGS sequence"/>
</dbReference>
<evidence type="ECO:0000313" key="1">
    <source>
        <dbReference type="EMBL" id="KGJ88608.1"/>
    </source>
</evidence>